<evidence type="ECO:0000313" key="1">
    <source>
        <dbReference type="EMBL" id="KAI3796551.1"/>
    </source>
</evidence>
<accession>A0ACB9HM44</accession>
<evidence type="ECO:0000313" key="2">
    <source>
        <dbReference type="Proteomes" id="UP001056120"/>
    </source>
</evidence>
<organism evidence="1 2">
    <name type="scientific">Smallanthus sonchifolius</name>
    <dbReference type="NCBI Taxonomy" id="185202"/>
    <lineage>
        <taxon>Eukaryota</taxon>
        <taxon>Viridiplantae</taxon>
        <taxon>Streptophyta</taxon>
        <taxon>Embryophyta</taxon>
        <taxon>Tracheophyta</taxon>
        <taxon>Spermatophyta</taxon>
        <taxon>Magnoliopsida</taxon>
        <taxon>eudicotyledons</taxon>
        <taxon>Gunneridae</taxon>
        <taxon>Pentapetalae</taxon>
        <taxon>asterids</taxon>
        <taxon>campanulids</taxon>
        <taxon>Asterales</taxon>
        <taxon>Asteraceae</taxon>
        <taxon>Asteroideae</taxon>
        <taxon>Heliantheae alliance</taxon>
        <taxon>Millerieae</taxon>
        <taxon>Smallanthus</taxon>
    </lineage>
</organism>
<dbReference type="EMBL" id="CM042029">
    <property type="protein sequence ID" value="KAI3796551.1"/>
    <property type="molecule type" value="Genomic_DNA"/>
</dbReference>
<proteinExistence type="predicted"/>
<reference evidence="2" key="1">
    <citation type="journal article" date="2022" name="Mol. Ecol. Resour.">
        <title>The genomes of chicory, endive, great burdock and yacon provide insights into Asteraceae palaeo-polyploidization history and plant inulin production.</title>
        <authorList>
            <person name="Fan W."/>
            <person name="Wang S."/>
            <person name="Wang H."/>
            <person name="Wang A."/>
            <person name="Jiang F."/>
            <person name="Liu H."/>
            <person name="Zhao H."/>
            <person name="Xu D."/>
            <person name="Zhang Y."/>
        </authorList>
    </citation>
    <scope>NUCLEOTIDE SEQUENCE [LARGE SCALE GENOMIC DNA]</scope>
    <source>
        <strain evidence="2">cv. Yunnan</strain>
    </source>
</reference>
<comment type="caution">
    <text evidence="1">The sequence shown here is derived from an EMBL/GenBank/DDBJ whole genome shotgun (WGS) entry which is preliminary data.</text>
</comment>
<gene>
    <name evidence="1" type="ORF">L1987_39226</name>
</gene>
<keyword evidence="2" id="KW-1185">Reference proteome</keyword>
<protein>
    <submittedName>
        <fullName evidence="1">Uncharacterized protein</fullName>
    </submittedName>
</protein>
<reference evidence="1 2" key="2">
    <citation type="journal article" date="2022" name="Mol. Ecol. Resour.">
        <title>The genomes of chicory, endive, great burdock and yacon provide insights into Asteraceae paleo-polyploidization history and plant inulin production.</title>
        <authorList>
            <person name="Fan W."/>
            <person name="Wang S."/>
            <person name="Wang H."/>
            <person name="Wang A."/>
            <person name="Jiang F."/>
            <person name="Liu H."/>
            <person name="Zhao H."/>
            <person name="Xu D."/>
            <person name="Zhang Y."/>
        </authorList>
    </citation>
    <scope>NUCLEOTIDE SEQUENCE [LARGE SCALE GENOMIC DNA]</scope>
    <source>
        <strain evidence="2">cv. Yunnan</strain>
        <tissue evidence="1">Leaves</tissue>
    </source>
</reference>
<dbReference type="Proteomes" id="UP001056120">
    <property type="component" value="Linkage Group LG12"/>
</dbReference>
<sequence length="108" mass="12200">MRWNWMVSVVVVKLMMIEHGNLQLQAAGKHCKLYSKDLSFSTIMCVCFPVCVSWPHHTISHVSSFSPIFTTILILLISYTPHTFLYLSLSLLRLIRQSAAAAPTEPPP</sequence>
<name>A0ACB9HM44_9ASTR</name>